<gene>
    <name evidence="2" type="ORF">TREES_T100004987</name>
</gene>
<keyword evidence="3" id="KW-1185">Reference proteome</keyword>
<organism evidence="2 3">
    <name type="scientific">Tupaia chinensis</name>
    <name type="common">Chinese tree shrew</name>
    <name type="synonym">Tupaia belangeri chinensis</name>
    <dbReference type="NCBI Taxonomy" id="246437"/>
    <lineage>
        <taxon>Eukaryota</taxon>
        <taxon>Metazoa</taxon>
        <taxon>Chordata</taxon>
        <taxon>Craniata</taxon>
        <taxon>Vertebrata</taxon>
        <taxon>Euteleostomi</taxon>
        <taxon>Mammalia</taxon>
        <taxon>Eutheria</taxon>
        <taxon>Euarchontoglires</taxon>
        <taxon>Scandentia</taxon>
        <taxon>Tupaiidae</taxon>
        <taxon>Tupaia</taxon>
    </lineage>
</organism>
<evidence type="ECO:0000313" key="3">
    <source>
        <dbReference type="Proteomes" id="UP000011518"/>
    </source>
</evidence>
<proteinExistence type="predicted"/>
<evidence type="ECO:0000256" key="1">
    <source>
        <dbReference type="SAM" id="MobiDB-lite"/>
    </source>
</evidence>
<name>L9L862_TUPCH</name>
<dbReference type="InParanoid" id="L9L862"/>
<sequence length="101" mass="10734">MPGSKCPTRGTASTGTNGGGDGKPVQPGRRGEWRGALHSVNKHGWRCLDAVPCGICSFSDFPWAIDRKGQNYKSRLPQRDEPGHVAGGRPGVRAAVDPVLQ</sequence>
<reference evidence="3" key="2">
    <citation type="journal article" date="2013" name="Nat. Commun.">
        <title>Genome of the Chinese tree shrew.</title>
        <authorList>
            <person name="Fan Y."/>
            <person name="Huang Z.Y."/>
            <person name="Cao C.C."/>
            <person name="Chen C.S."/>
            <person name="Chen Y.X."/>
            <person name="Fan D.D."/>
            <person name="He J."/>
            <person name="Hou H.L."/>
            <person name="Hu L."/>
            <person name="Hu X.T."/>
            <person name="Jiang X.T."/>
            <person name="Lai R."/>
            <person name="Lang Y.S."/>
            <person name="Liang B."/>
            <person name="Liao S.G."/>
            <person name="Mu D."/>
            <person name="Ma Y.Y."/>
            <person name="Niu Y.Y."/>
            <person name="Sun X.Q."/>
            <person name="Xia J.Q."/>
            <person name="Xiao J."/>
            <person name="Xiong Z.Q."/>
            <person name="Xu L."/>
            <person name="Yang L."/>
            <person name="Zhang Y."/>
            <person name="Zhao W."/>
            <person name="Zhao X.D."/>
            <person name="Zheng Y.T."/>
            <person name="Zhou J.M."/>
            <person name="Zhu Y.B."/>
            <person name="Zhang G.J."/>
            <person name="Wang J."/>
            <person name="Yao Y.G."/>
        </authorList>
    </citation>
    <scope>NUCLEOTIDE SEQUENCE [LARGE SCALE GENOMIC DNA]</scope>
</reference>
<reference evidence="3" key="1">
    <citation type="submission" date="2012-07" db="EMBL/GenBank/DDBJ databases">
        <title>Genome of the Chinese tree shrew, a rising model animal genetically related to primates.</title>
        <authorList>
            <person name="Zhang G."/>
            <person name="Fan Y."/>
            <person name="Yao Y."/>
            <person name="Huang Z."/>
        </authorList>
    </citation>
    <scope>NUCLEOTIDE SEQUENCE [LARGE SCALE GENOMIC DNA]</scope>
</reference>
<dbReference type="Proteomes" id="UP000011518">
    <property type="component" value="Unassembled WGS sequence"/>
</dbReference>
<feature type="region of interest" description="Disordered" evidence="1">
    <location>
        <begin position="1"/>
        <end position="33"/>
    </location>
</feature>
<accession>L9L862</accession>
<feature type="region of interest" description="Disordered" evidence="1">
    <location>
        <begin position="72"/>
        <end position="101"/>
    </location>
</feature>
<dbReference type="EMBL" id="KB320482">
    <property type="protein sequence ID" value="ELW70844.1"/>
    <property type="molecule type" value="Genomic_DNA"/>
</dbReference>
<dbReference type="AlphaFoldDB" id="L9L862"/>
<protein>
    <submittedName>
        <fullName evidence="2">Uncharacterized protein</fullName>
    </submittedName>
</protein>
<evidence type="ECO:0000313" key="2">
    <source>
        <dbReference type="EMBL" id="ELW70844.1"/>
    </source>
</evidence>